<keyword evidence="2" id="KW-1185">Reference proteome</keyword>
<evidence type="ECO:0000313" key="1">
    <source>
        <dbReference type="EMBL" id="MBK1827826.1"/>
    </source>
</evidence>
<name>A0A934RFZ8_9BACT</name>
<dbReference type="RefSeq" id="WP_200279991.1">
    <property type="nucleotide sequence ID" value="NZ_JAENII010000009.1"/>
</dbReference>
<organism evidence="1 2">
    <name type="scientific">Haloferula rosea</name>
    <dbReference type="NCBI Taxonomy" id="490093"/>
    <lineage>
        <taxon>Bacteria</taxon>
        <taxon>Pseudomonadati</taxon>
        <taxon>Verrucomicrobiota</taxon>
        <taxon>Verrucomicrobiia</taxon>
        <taxon>Verrucomicrobiales</taxon>
        <taxon>Verrucomicrobiaceae</taxon>
        <taxon>Haloferula</taxon>
    </lineage>
</organism>
<dbReference type="AlphaFoldDB" id="A0A934RFZ8"/>
<dbReference type="EMBL" id="JAENII010000009">
    <property type="protein sequence ID" value="MBK1827826.1"/>
    <property type="molecule type" value="Genomic_DNA"/>
</dbReference>
<proteinExistence type="predicted"/>
<reference evidence="1" key="1">
    <citation type="submission" date="2021-01" db="EMBL/GenBank/DDBJ databases">
        <title>Modified the classification status of verrucomicrobia.</title>
        <authorList>
            <person name="Feng X."/>
        </authorList>
    </citation>
    <scope>NUCLEOTIDE SEQUENCE</scope>
    <source>
        <strain evidence="1">KCTC 22201</strain>
    </source>
</reference>
<accession>A0A934RFZ8</accession>
<gene>
    <name evidence="1" type="ORF">JIN81_12415</name>
</gene>
<evidence type="ECO:0000313" key="2">
    <source>
        <dbReference type="Proteomes" id="UP000658278"/>
    </source>
</evidence>
<sequence length="282" mass="29964">MRYLASLLFTAAILFSIQGYALWRADGRPGKNESNFFSSIGRIQAGIKIEPRVMLLGSSLTGRLPDESNGFEGVANLGCDGGSAADALRAIDRGRLPGAPLLIVEGNTLYKSAGAPPSEVAKALDGVWFSMGRRFPLLSAAARPSAFFYSALLESRVGAFDTTESMPLPVVSSPVVPVSSADLDPDEVELVLELVDVISRLKVRGMVVEIVILPPGAPEGAPNVEVPRALARTADVRFWDLSRGLPEGAVKLTDGVHMDRESATATLRCLLAEFESSPGQAR</sequence>
<comment type="caution">
    <text evidence="1">The sequence shown here is derived from an EMBL/GenBank/DDBJ whole genome shotgun (WGS) entry which is preliminary data.</text>
</comment>
<protein>
    <submittedName>
        <fullName evidence="1">Uncharacterized protein</fullName>
    </submittedName>
</protein>
<dbReference type="Proteomes" id="UP000658278">
    <property type="component" value="Unassembled WGS sequence"/>
</dbReference>